<keyword evidence="3" id="KW-0378">Hydrolase</keyword>
<dbReference type="EMBL" id="UINC01135675">
    <property type="protein sequence ID" value="SVD19968.1"/>
    <property type="molecule type" value="Genomic_DNA"/>
</dbReference>
<sequence length="219" mass="23386">MGAGCMTTYPGCSRASSHHPKGCFPRKQPLPRGHRLRLLFISVWVLITVTACSPSADPSARLAPPANERPNVLLILVDDLGWSDLGAFGGEISTPNLDELAFAGLRLTDFNTAPTCSPTRAMLLSGVDNHLSGLGNMAEELGPNQKGKPGYEGFLNDRVVSVARLLSDAGYRTMMAGKWHLGHSVELGPESRGFKDTFVLPGGGNHFNDNRAIYIGGDA</sequence>
<dbReference type="PANTHER" id="PTHR42693">
    <property type="entry name" value="ARYLSULFATASE FAMILY MEMBER"/>
    <property type="match status" value="1"/>
</dbReference>
<dbReference type="InterPro" id="IPR050738">
    <property type="entry name" value="Sulfatase"/>
</dbReference>
<name>A0A382TF23_9ZZZZ</name>
<reference evidence="6" key="1">
    <citation type="submission" date="2018-05" db="EMBL/GenBank/DDBJ databases">
        <authorList>
            <person name="Lanie J.A."/>
            <person name="Ng W.-L."/>
            <person name="Kazmierczak K.M."/>
            <person name="Andrzejewski T.M."/>
            <person name="Davidsen T.M."/>
            <person name="Wayne K.J."/>
            <person name="Tettelin H."/>
            <person name="Glass J.I."/>
            <person name="Rusch D."/>
            <person name="Podicherti R."/>
            <person name="Tsui H.-C.T."/>
            <person name="Winkler M.E."/>
        </authorList>
    </citation>
    <scope>NUCLEOTIDE SEQUENCE</scope>
</reference>
<dbReference type="GO" id="GO:0046872">
    <property type="term" value="F:metal ion binding"/>
    <property type="evidence" value="ECO:0007669"/>
    <property type="project" value="UniProtKB-KW"/>
</dbReference>
<dbReference type="GO" id="GO:0004065">
    <property type="term" value="F:arylsulfatase activity"/>
    <property type="evidence" value="ECO:0007669"/>
    <property type="project" value="TreeGrafter"/>
</dbReference>
<accession>A0A382TF23</accession>
<feature type="domain" description="Sulfatase N-terminal" evidence="5">
    <location>
        <begin position="70"/>
        <end position="210"/>
    </location>
</feature>
<gene>
    <name evidence="6" type="ORF">METZ01_LOCUS372822</name>
</gene>
<protein>
    <recommendedName>
        <fullName evidence="5">Sulfatase N-terminal domain-containing protein</fullName>
    </recommendedName>
</protein>
<evidence type="ECO:0000256" key="2">
    <source>
        <dbReference type="ARBA" id="ARBA00022723"/>
    </source>
</evidence>
<dbReference type="Gene3D" id="3.40.720.10">
    <property type="entry name" value="Alkaline Phosphatase, subunit A"/>
    <property type="match status" value="1"/>
</dbReference>
<dbReference type="PANTHER" id="PTHR42693:SF33">
    <property type="entry name" value="ARYLSULFATASE"/>
    <property type="match status" value="1"/>
</dbReference>
<dbReference type="SUPFAM" id="SSF53649">
    <property type="entry name" value="Alkaline phosphatase-like"/>
    <property type="match status" value="1"/>
</dbReference>
<dbReference type="InterPro" id="IPR000917">
    <property type="entry name" value="Sulfatase_N"/>
</dbReference>
<proteinExistence type="inferred from homology"/>
<comment type="similarity">
    <text evidence="1">Belongs to the sulfatase family.</text>
</comment>
<dbReference type="PROSITE" id="PS00149">
    <property type="entry name" value="SULFATASE_2"/>
    <property type="match status" value="1"/>
</dbReference>
<evidence type="ECO:0000313" key="6">
    <source>
        <dbReference type="EMBL" id="SVD19968.1"/>
    </source>
</evidence>
<evidence type="ECO:0000256" key="4">
    <source>
        <dbReference type="ARBA" id="ARBA00022837"/>
    </source>
</evidence>
<dbReference type="AlphaFoldDB" id="A0A382TF23"/>
<evidence type="ECO:0000259" key="5">
    <source>
        <dbReference type="Pfam" id="PF00884"/>
    </source>
</evidence>
<keyword evidence="4" id="KW-0106">Calcium</keyword>
<organism evidence="6">
    <name type="scientific">marine metagenome</name>
    <dbReference type="NCBI Taxonomy" id="408172"/>
    <lineage>
        <taxon>unclassified sequences</taxon>
        <taxon>metagenomes</taxon>
        <taxon>ecological metagenomes</taxon>
    </lineage>
</organism>
<evidence type="ECO:0000256" key="3">
    <source>
        <dbReference type="ARBA" id="ARBA00022801"/>
    </source>
</evidence>
<dbReference type="Pfam" id="PF00884">
    <property type="entry name" value="Sulfatase"/>
    <property type="match status" value="1"/>
</dbReference>
<evidence type="ECO:0000256" key="1">
    <source>
        <dbReference type="ARBA" id="ARBA00008779"/>
    </source>
</evidence>
<dbReference type="InterPro" id="IPR017850">
    <property type="entry name" value="Alkaline_phosphatase_core_sf"/>
</dbReference>
<keyword evidence="2" id="KW-0479">Metal-binding</keyword>
<feature type="non-terminal residue" evidence="6">
    <location>
        <position position="219"/>
    </location>
</feature>
<dbReference type="InterPro" id="IPR024607">
    <property type="entry name" value="Sulfatase_CS"/>
</dbReference>